<dbReference type="Gene3D" id="2.30.130.40">
    <property type="entry name" value="LON domain-like"/>
    <property type="match status" value="1"/>
</dbReference>
<proteinExistence type="predicted"/>
<evidence type="ECO:0000259" key="1">
    <source>
        <dbReference type="PROSITE" id="PS51787"/>
    </source>
</evidence>
<dbReference type="Proteomes" id="UP000288212">
    <property type="component" value="Unassembled WGS sequence"/>
</dbReference>
<dbReference type="RefSeq" id="WP_126790881.1">
    <property type="nucleotide sequence ID" value="NZ_PIPI01000001.1"/>
</dbReference>
<dbReference type="SMART" id="SM00464">
    <property type="entry name" value="LON"/>
    <property type="match status" value="1"/>
</dbReference>
<feature type="domain" description="Lon N-terminal" evidence="1">
    <location>
        <begin position="1"/>
        <end position="200"/>
    </location>
</feature>
<evidence type="ECO:0000313" key="2">
    <source>
        <dbReference type="EMBL" id="RUO21757.1"/>
    </source>
</evidence>
<keyword evidence="3" id="KW-1185">Reference proteome</keyword>
<gene>
    <name evidence="2" type="ORF">CWE06_02600</name>
</gene>
<dbReference type="AlphaFoldDB" id="A0A432VYM1"/>
<dbReference type="InterPro" id="IPR003111">
    <property type="entry name" value="Lon_prtase_N"/>
</dbReference>
<reference evidence="2 3" key="1">
    <citation type="journal article" date="2011" name="Front. Microbiol.">
        <title>Genomic signatures of strain selection and enhancement in Bacillus atrophaeus var. globigii, a historical biowarfare simulant.</title>
        <authorList>
            <person name="Gibbons H.S."/>
            <person name="Broomall S.M."/>
            <person name="McNew L.A."/>
            <person name="Daligault H."/>
            <person name="Chapman C."/>
            <person name="Bruce D."/>
            <person name="Karavis M."/>
            <person name="Krepps M."/>
            <person name="McGregor P.A."/>
            <person name="Hong C."/>
            <person name="Park K.H."/>
            <person name="Akmal A."/>
            <person name="Feldman A."/>
            <person name="Lin J.S."/>
            <person name="Chang W.E."/>
            <person name="Higgs B.W."/>
            <person name="Demirev P."/>
            <person name="Lindquist J."/>
            <person name="Liem A."/>
            <person name="Fochler E."/>
            <person name="Read T.D."/>
            <person name="Tapia R."/>
            <person name="Johnson S."/>
            <person name="Bishop-Lilly K.A."/>
            <person name="Detter C."/>
            <person name="Han C."/>
            <person name="Sozhamannan S."/>
            <person name="Rosenzweig C.N."/>
            <person name="Skowronski E.W."/>
        </authorList>
    </citation>
    <scope>NUCLEOTIDE SEQUENCE [LARGE SCALE GENOMIC DNA]</scope>
    <source>
        <strain evidence="2 3">AK5</strain>
    </source>
</reference>
<organism evidence="2 3">
    <name type="scientific">Aliidiomarina haloalkalitolerans</name>
    <dbReference type="NCBI Taxonomy" id="859059"/>
    <lineage>
        <taxon>Bacteria</taxon>
        <taxon>Pseudomonadati</taxon>
        <taxon>Pseudomonadota</taxon>
        <taxon>Gammaproteobacteria</taxon>
        <taxon>Alteromonadales</taxon>
        <taxon>Idiomarinaceae</taxon>
        <taxon>Aliidiomarina</taxon>
    </lineage>
</organism>
<dbReference type="SUPFAM" id="SSF88697">
    <property type="entry name" value="PUA domain-like"/>
    <property type="match status" value="1"/>
</dbReference>
<evidence type="ECO:0000313" key="3">
    <source>
        <dbReference type="Proteomes" id="UP000288212"/>
    </source>
</evidence>
<dbReference type="OrthoDB" id="8558970at2"/>
<protein>
    <submittedName>
        <fullName evidence="2">Peptidase S16</fullName>
    </submittedName>
</protein>
<dbReference type="Pfam" id="PF02190">
    <property type="entry name" value="LON_substr_bdg"/>
    <property type="match status" value="1"/>
</dbReference>
<dbReference type="EMBL" id="PIPI01000001">
    <property type="protein sequence ID" value="RUO21757.1"/>
    <property type="molecule type" value="Genomic_DNA"/>
</dbReference>
<dbReference type="PROSITE" id="PS51787">
    <property type="entry name" value="LON_N"/>
    <property type="match status" value="1"/>
</dbReference>
<dbReference type="InterPro" id="IPR015947">
    <property type="entry name" value="PUA-like_sf"/>
</dbReference>
<accession>A0A432VYM1</accession>
<comment type="caution">
    <text evidence="2">The sequence shown here is derived from an EMBL/GenBank/DDBJ whole genome shotgun (WGS) entry which is preliminary data.</text>
</comment>
<dbReference type="Gene3D" id="1.10.4060.10">
    <property type="entry name" value="BPP1347 like domain"/>
    <property type="match status" value="1"/>
</dbReference>
<sequence>MATPNSTTLGLFPLTSTVLPGGRMQLRVYEPRYLRLVRESLREQTGFGLCMLNPNGDRDLNTHVYKVGTLVRIIDFETLADGYLGITILGERLFEIDEIETESDGLRRGHVHFKSPAASIPMTDSEVWAHELKQRLEEVFNNYPEIARLYPDRNFEDPTWVCNRWLELLPLPGEVKQDLLSENNFSQMLAYLAQLFAENEQQNELN</sequence>
<dbReference type="PANTHER" id="PTHR46732:SF8">
    <property type="entry name" value="ATP-DEPENDENT PROTEASE LA (LON) DOMAIN PROTEIN"/>
    <property type="match status" value="1"/>
</dbReference>
<dbReference type="InterPro" id="IPR046336">
    <property type="entry name" value="Lon_prtase_N_sf"/>
</dbReference>
<name>A0A432VYM1_9GAMM</name>
<dbReference type="PANTHER" id="PTHR46732">
    <property type="entry name" value="ATP-DEPENDENT PROTEASE LA (LON) DOMAIN PROTEIN"/>
    <property type="match status" value="1"/>
</dbReference>